<organism evidence="2 3">
    <name type="scientific">Halogranum gelatinilyticum</name>
    <dbReference type="NCBI Taxonomy" id="660521"/>
    <lineage>
        <taxon>Archaea</taxon>
        <taxon>Methanobacteriati</taxon>
        <taxon>Methanobacteriota</taxon>
        <taxon>Stenosarchaea group</taxon>
        <taxon>Halobacteria</taxon>
        <taxon>Halobacteriales</taxon>
        <taxon>Haloferacaceae</taxon>
    </lineage>
</organism>
<evidence type="ECO:0000313" key="2">
    <source>
        <dbReference type="EMBL" id="SDM42399.1"/>
    </source>
</evidence>
<accession>A0A1G9T3V8</accession>
<proteinExistence type="predicted"/>
<dbReference type="EMBL" id="FNHL01000002">
    <property type="protein sequence ID" value="SDM42399.1"/>
    <property type="molecule type" value="Genomic_DNA"/>
</dbReference>
<reference evidence="3" key="1">
    <citation type="submission" date="2016-10" db="EMBL/GenBank/DDBJ databases">
        <authorList>
            <person name="Varghese N."/>
            <person name="Submissions S."/>
        </authorList>
    </citation>
    <scope>NUCLEOTIDE SEQUENCE [LARGE SCALE GENOMIC DNA]</scope>
    <source>
        <strain evidence="3">CGMCC 1.10119</strain>
    </source>
</reference>
<dbReference type="Proteomes" id="UP000199451">
    <property type="component" value="Unassembled WGS sequence"/>
</dbReference>
<name>A0A1G9T3V8_9EURY</name>
<feature type="region of interest" description="Disordered" evidence="1">
    <location>
        <begin position="65"/>
        <end position="87"/>
    </location>
</feature>
<evidence type="ECO:0008006" key="4">
    <source>
        <dbReference type="Google" id="ProtNLM"/>
    </source>
</evidence>
<evidence type="ECO:0000313" key="3">
    <source>
        <dbReference type="Proteomes" id="UP000199451"/>
    </source>
</evidence>
<dbReference type="InterPro" id="IPR058335">
    <property type="entry name" value="PccX"/>
</dbReference>
<keyword evidence="3" id="KW-1185">Reference proteome</keyword>
<dbReference type="Pfam" id="PF26062">
    <property type="entry name" value="DUF8022"/>
    <property type="match status" value="1"/>
</dbReference>
<protein>
    <recommendedName>
        <fullName evidence="4">Acc operon protein</fullName>
    </recommendedName>
</protein>
<sequence length="87" mass="9208">MTLVDDISLPDDADPEEAAAIVAALGAHIRDQQAAAAAAAGDEEETWQGEKWTFAGRIEGLQGRSLQRVPDGAPTDSWTAASRADRF</sequence>
<dbReference type="STRING" id="660521.SAMN04487949_1608"/>
<evidence type="ECO:0000256" key="1">
    <source>
        <dbReference type="SAM" id="MobiDB-lite"/>
    </source>
</evidence>
<gene>
    <name evidence="2" type="ORF">SAMN04487949_1608</name>
</gene>
<dbReference type="OrthoDB" id="214756at2157"/>
<dbReference type="AlphaFoldDB" id="A0A1G9T3V8"/>
<dbReference type="RefSeq" id="WP_089696213.1">
    <property type="nucleotide sequence ID" value="NZ_FNHL01000002.1"/>
</dbReference>